<dbReference type="PANTHER" id="PTHR43226">
    <property type="entry name" value="XAA-PRO AMINOPEPTIDASE 3"/>
    <property type="match status" value="1"/>
</dbReference>
<comment type="similarity">
    <text evidence="2">Belongs to the peptidase M24B family.</text>
</comment>
<evidence type="ECO:0000256" key="2">
    <source>
        <dbReference type="ARBA" id="ARBA00008766"/>
    </source>
</evidence>
<dbReference type="Pfam" id="PF00557">
    <property type="entry name" value="Peptidase_M24"/>
    <property type="match status" value="1"/>
</dbReference>
<dbReference type="SUPFAM" id="SSF53092">
    <property type="entry name" value="Creatinase/prolidase N-terminal domain"/>
    <property type="match status" value="1"/>
</dbReference>
<dbReference type="GO" id="GO:0006508">
    <property type="term" value="P:proteolysis"/>
    <property type="evidence" value="ECO:0007669"/>
    <property type="project" value="TreeGrafter"/>
</dbReference>
<reference evidence="7" key="1">
    <citation type="submission" date="2018-05" db="EMBL/GenBank/DDBJ databases">
        <authorList>
            <person name="Lanie J.A."/>
            <person name="Ng W.-L."/>
            <person name="Kazmierczak K.M."/>
            <person name="Andrzejewski T.M."/>
            <person name="Davidsen T.M."/>
            <person name="Wayne K.J."/>
            <person name="Tettelin H."/>
            <person name="Glass J.I."/>
            <person name="Rusch D."/>
            <person name="Podicherti R."/>
            <person name="Tsui H.-C.T."/>
            <person name="Winkler M.E."/>
        </authorList>
    </citation>
    <scope>NUCLEOTIDE SEQUENCE</scope>
</reference>
<comment type="cofactor">
    <cofactor evidence="1">
        <name>Mn(2+)</name>
        <dbReference type="ChEBI" id="CHEBI:29035"/>
    </cofactor>
</comment>
<dbReference type="SUPFAM" id="SSF55920">
    <property type="entry name" value="Creatinase/aminopeptidase"/>
    <property type="match status" value="1"/>
</dbReference>
<evidence type="ECO:0000256" key="5">
    <source>
        <dbReference type="ARBA" id="ARBA00023211"/>
    </source>
</evidence>
<dbReference type="AlphaFoldDB" id="A0A381P4W9"/>
<evidence type="ECO:0000256" key="1">
    <source>
        <dbReference type="ARBA" id="ARBA00001936"/>
    </source>
</evidence>
<dbReference type="InterPro" id="IPR000994">
    <property type="entry name" value="Pept_M24"/>
</dbReference>
<accession>A0A381P4W9</accession>
<evidence type="ECO:0000259" key="6">
    <source>
        <dbReference type="SMART" id="SM01011"/>
    </source>
</evidence>
<feature type="domain" description="Aminopeptidase P N-terminal" evidence="6">
    <location>
        <begin position="23"/>
        <end position="151"/>
    </location>
</feature>
<keyword evidence="5" id="KW-0464">Manganese</keyword>
<name>A0A381P4W9_9ZZZZ</name>
<evidence type="ECO:0000313" key="7">
    <source>
        <dbReference type="EMBL" id="SUZ61614.1"/>
    </source>
</evidence>
<dbReference type="GO" id="GO:0030145">
    <property type="term" value="F:manganese ion binding"/>
    <property type="evidence" value="ECO:0007669"/>
    <property type="project" value="InterPro"/>
</dbReference>
<sequence length="484" mass="52900">MRSCRALLVVFLLASVSPLAGQITLGEYAARRDALASRLGDGVVVAFGGRAPVRHWPPFYQLPAFRYLTGFLESDAAFVMVARGGNETSTLFLARPDARTALYNGERATTESVRESTGLSARYTDELPAFVDGLLAAGLPLYSVGDFQSNEFSAADSLTPGRLFARRVQAGRPGLRVQEVNGLIDQLRANKSEAEVSLLRTAVEISSRAHEAAMRAIRPGIRESEIQAVMEAEYRRLGADSPGYSSIIGSGTNSTVLHYPAGTRQARSGEVVLMDVSAYYDGYTADITRTVPVDPTFSPEQREVYEIVLEAQKAAEAQIEPGVSDGVPAQAANVVIWAGLERLGLIESVDATFDPPPGLCPGSWSNSDGSCPQWYLYSYHGFFHGIGLDVHDPTHFGDVPPYRYQMGDVFTIEPGIYVRENVFDGLPDTDRNRRLIARTREATLEYRNLGVRIEDNYVLTSEGLVRLSDAPREIADIEALRARP</sequence>
<dbReference type="InterPro" id="IPR036005">
    <property type="entry name" value="Creatinase/aminopeptidase-like"/>
</dbReference>
<keyword evidence="4" id="KW-0378">Hydrolase</keyword>
<evidence type="ECO:0000256" key="3">
    <source>
        <dbReference type="ARBA" id="ARBA00022723"/>
    </source>
</evidence>
<dbReference type="SMART" id="SM01011">
    <property type="entry name" value="AMP_N"/>
    <property type="match status" value="1"/>
</dbReference>
<protein>
    <recommendedName>
        <fullName evidence="6">Aminopeptidase P N-terminal domain-containing protein</fullName>
    </recommendedName>
</protein>
<dbReference type="EMBL" id="UINC01000815">
    <property type="protein sequence ID" value="SUZ61614.1"/>
    <property type="molecule type" value="Genomic_DNA"/>
</dbReference>
<dbReference type="InterPro" id="IPR007865">
    <property type="entry name" value="Aminopep_P_N"/>
</dbReference>
<dbReference type="Pfam" id="PF05195">
    <property type="entry name" value="AMP_N"/>
    <property type="match status" value="1"/>
</dbReference>
<dbReference type="GO" id="GO:0070006">
    <property type="term" value="F:metalloaminopeptidase activity"/>
    <property type="evidence" value="ECO:0007669"/>
    <property type="project" value="InterPro"/>
</dbReference>
<evidence type="ECO:0000256" key="4">
    <source>
        <dbReference type="ARBA" id="ARBA00022801"/>
    </source>
</evidence>
<gene>
    <name evidence="7" type="ORF">METZ01_LOCUS14468</name>
</gene>
<dbReference type="InterPro" id="IPR052433">
    <property type="entry name" value="X-Pro_dipept-like"/>
</dbReference>
<proteinExistence type="inferred from homology"/>
<dbReference type="InterPro" id="IPR029149">
    <property type="entry name" value="Creatin/AminoP/Spt16_N"/>
</dbReference>
<organism evidence="7">
    <name type="scientific">marine metagenome</name>
    <dbReference type="NCBI Taxonomy" id="408172"/>
    <lineage>
        <taxon>unclassified sequences</taxon>
        <taxon>metagenomes</taxon>
        <taxon>ecological metagenomes</taxon>
    </lineage>
</organism>
<keyword evidence="3" id="KW-0479">Metal-binding</keyword>
<dbReference type="Gene3D" id="3.40.350.10">
    <property type="entry name" value="Creatinase/prolidase N-terminal domain"/>
    <property type="match status" value="1"/>
</dbReference>
<dbReference type="Gene3D" id="3.90.230.10">
    <property type="entry name" value="Creatinase/methionine aminopeptidase superfamily"/>
    <property type="match status" value="1"/>
</dbReference>
<dbReference type="PANTHER" id="PTHR43226:SF4">
    <property type="entry name" value="XAA-PRO AMINOPEPTIDASE 3"/>
    <property type="match status" value="1"/>
</dbReference>